<name>A0A1D8TKV2_9CYAN</name>
<dbReference type="Pfam" id="PF19955">
    <property type="entry name" value="EAD1"/>
    <property type="match status" value="1"/>
</dbReference>
<dbReference type="STRING" id="1458985.BJP34_01400"/>
<feature type="domain" description="Effector-associated" evidence="1">
    <location>
        <begin position="12"/>
        <end position="90"/>
    </location>
</feature>
<dbReference type="AlphaFoldDB" id="A0A1D8TKV2"/>
<sequence length="109" mass="12117">MNTGNPPGYLLAQIESALCSAFPSEIKLEMMLEHQFNINLPQVASGDNLTEIVYKVVQDFNSSNSLEELINKALKENPNNSDLKAIAENFKITTSLINILLPLEKNLIK</sequence>
<dbReference type="KEGG" id="mpro:BJP34_01400"/>
<gene>
    <name evidence="2" type="ORF">BJP34_01400</name>
</gene>
<evidence type="ECO:0000313" key="2">
    <source>
        <dbReference type="EMBL" id="AOW98271.1"/>
    </source>
</evidence>
<dbReference type="EMBL" id="CP017599">
    <property type="protein sequence ID" value="AOW98271.1"/>
    <property type="molecule type" value="Genomic_DNA"/>
</dbReference>
<organism evidence="2 3">
    <name type="scientific">Moorena producens PAL-8-15-08-1</name>
    <dbReference type="NCBI Taxonomy" id="1458985"/>
    <lineage>
        <taxon>Bacteria</taxon>
        <taxon>Bacillati</taxon>
        <taxon>Cyanobacteriota</taxon>
        <taxon>Cyanophyceae</taxon>
        <taxon>Coleofasciculales</taxon>
        <taxon>Coleofasciculaceae</taxon>
        <taxon>Moorena</taxon>
    </lineage>
</organism>
<dbReference type="Proteomes" id="UP000177870">
    <property type="component" value="Chromosome"/>
</dbReference>
<evidence type="ECO:0000313" key="3">
    <source>
        <dbReference type="Proteomes" id="UP000177870"/>
    </source>
</evidence>
<dbReference type="RefSeq" id="WP_070390782.1">
    <property type="nucleotide sequence ID" value="NZ_CP017599.1"/>
</dbReference>
<evidence type="ECO:0000259" key="1">
    <source>
        <dbReference type="Pfam" id="PF19955"/>
    </source>
</evidence>
<dbReference type="OrthoDB" id="446990at2"/>
<protein>
    <recommendedName>
        <fullName evidence="1">Effector-associated domain-containing protein</fullName>
    </recommendedName>
</protein>
<dbReference type="InterPro" id="IPR045430">
    <property type="entry name" value="EAD1"/>
</dbReference>
<accession>A0A1D8TKV2</accession>
<reference evidence="3" key="1">
    <citation type="submission" date="2016-10" db="EMBL/GenBank/DDBJ databases">
        <title>Comparative genomics uncovers the prolific and rare metabolic potential of the cyanobacterial genus Moorea.</title>
        <authorList>
            <person name="Leao T."/>
            <person name="Castelao G."/>
            <person name="Korobeynikov A."/>
            <person name="Monroe E.A."/>
            <person name="Podell S."/>
            <person name="Glukhov E."/>
            <person name="Allen E."/>
            <person name="Gerwick W.H."/>
            <person name="Gerwick L."/>
        </authorList>
    </citation>
    <scope>NUCLEOTIDE SEQUENCE [LARGE SCALE GENOMIC DNA]</scope>
    <source>
        <strain evidence="3">PAL-8-15-08-1</strain>
    </source>
</reference>
<proteinExistence type="predicted"/>